<proteinExistence type="predicted"/>
<sequence>MLKNENHVMLIVHLLIDMDDSSATHRPQILSRL</sequence>
<dbReference type="AlphaFoldDB" id="A0A1N7MYC5"/>
<reference evidence="2" key="1">
    <citation type="submission" date="2017-01" db="EMBL/GenBank/DDBJ databases">
        <authorList>
            <person name="Varghese N."/>
            <person name="Submissions S."/>
        </authorList>
    </citation>
    <scope>NUCLEOTIDE SEQUENCE [LARGE SCALE GENOMIC DNA]</scope>
    <source>
        <strain evidence="2">DSM 24913</strain>
    </source>
</reference>
<accession>A0A1N7MYC5</accession>
<dbReference type="EMBL" id="FTOH01000006">
    <property type="protein sequence ID" value="SIS91028.1"/>
    <property type="molecule type" value="Genomic_DNA"/>
</dbReference>
<organism evidence="1 2">
    <name type="scientific">Thalassolituus maritimus</name>
    <dbReference type="NCBI Taxonomy" id="484498"/>
    <lineage>
        <taxon>Bacteria</taxon>
        <taxon>Pseudomonadati</taxon>
        <taxon>Pseudomonadota</taxon>
        <taxon>Gammaproteobacteria</taxon>
        <taxon>Oceanospirillales</taxon>
        <taxon>Oceanospirillaceae</taxon>
        <taxon>Thalassolituus</taxon>
    </lineage>
</organism>
<name>A0A1N7MYC5_9GAMM</name>
<keyword evidence="2" id="KW-1185">Reference proteome</keyword>
<evidence type="ECO:0000313" key="1">
    <source>
        <dbReference type="EMBL" id="SIS91028.1"/>
    </source>
</evidence>
<dbReference type="Proteomes" id="UP000185639">
    <property type="component" value="Unassembled WGS sequence"/>
</dbReference>
<gene>
    <name evidence="1" type="ORF">SAMN05421686_10655</name>
</gene>
<protein>
    <submittedName>
        <fullName evidence="1">Uncharacterized protein</fullName>
    </submittedName>
</protein>
<evidence type="ECO:0000313" key="2">
    <source>
        <dbReference type="Proteomes" id="UP000185639"/>
    </source>
</evidence>